<accession>A0ABQ8UGU8</accession>
<protein>
    <submittedName>
        <fullName evidence="1">Uncharacterized protein</fullName>
    </submittedName>
</protein>
<organism evidence="1 2">
    <name type="scientific">Paratrimastix pyriformis</name>
    <dbReference type="NCBI Taxonomy" id="342808"/>
    <lineage>
        <taxon>Eukaryota</taxon>
        <taxon>Metamonada</taxon>
        <taxon>Preaxostyla</taxon>
        <taxon>Paratrimastigidae</taxon>
        <taxon>Paratrimastix</taxon>
    </lineage>
</organism>
<reference evidence="1" key="1">
    <citation type="journal article" date="2022" name="bioRxiv">
        <title>Genomics of Preaxostyla Flagellates Illuminates Evolutionary Transitions and the Path Towards Mitochondrial Loss.</title>
        <authorList>
            <person name="Novak L.V.F."/>
            <person name="Treitli S.C."/>
            <person name="Pyrih J."/>
            <person name="Halakuc P."/>
            <person name="Pipaliya S.V."/>
            <person name="Vacek V."/>
            <person name="Brzon O."/>
            <person name="Soukal P."/>
            <person name="Eme L."/>
            <person name="Dacks J.B."/>
            <person name="Karnkowska A."/>
            <person name="Elias M."/>
            <person name="Hampl V."/>
        </authorList>
    </citation>
    <scope>NUCLEOTIDE SEQUENCE</scope>
    <source>
        <strain evidence="1">RCP-MX</strain>
    </source>
</reference>
<dbReference type="Proteomes" id="UP001141327">
    <property type="component" value="Unassembled WGS sequence"/>
</dbReference>
<proteinExistence type="predicted"/>
<dbReference type="PANTHER" id="PTHR16134">
    <property type="entry name" value="F-BOX/TPR REPEAT PROTEIN POF3"/>
    <property type="match status" value="1"/>
</dbReference>
<evidence type="ECO:0000313" key="1">
    <source>
        <dbReference type="EMBL" id="KAJ4456544.1"/>
    </source>
</evidence>
<name>A0ABQ8UGU8_9EUKA</name>
<gene>
    <name evidence="1" type="ORF">PAPYR_8188</name>
</gene>
<dbReference type="InterPro" id="IPR032675">
    <property type="entry name" value="LRR_dom_sf"/>
</dbReference>
<evidence type="ECO:0000313" key="2">
    <source>
        <dbReference type="Proteomes" id="UP001141327"/>
    </source>
</evidence>
<keyword evidence="2" id="KW-1185">Reference proteome</keyword>
<comment type="caution">
    <text evidence="1">The sequence shown here is derived from an EMBL/GenBank/DDBJ whole genome shotgun (WGS) entry which is preliminary data.</text>
</comment>
<dbReference type="PANTHER" id="PTHR16134:SF119">
    <property type="entry name" value="AT02038P-RELATED"/>
    <property type="match status" value="1"/>
</dbReference>
<sequence length="745" mass="80182">MLGPRKAQKIAPAQSSMTVDDLWERLPPELLRAIVEVSLSPLRVYIQLLGLSHVIRARVRGTLRELSFAEPDPILPDIVRPTFDVVATLVGPCKSLTHLSFPVEIDMRGGLIQSGAAGWVDEAFGGHTQLAVLSHLPTRSEPEVERILSHLPGLAVLTINTWTLQMSAHLLAALVRFCPGLQVLQCSVSDGVPPDALAGLLAPLSGVLKELYLGARISDASLGVLVRSLSAMTSLKLPHCPPAALKPIAPHLTSLALSVQLRAKDLPGPWLCHLEELSFGVKGSFSAPVARLLAANQATLRSLSLGFSCLKLTDKPSLMVSLRALPHLTCLDLSRFRLSAPPPPELVDRLERLNISLQATPDPVLIASRHLQQLDLQGNGLASLALRCPALVELRVLFCRLISLQCPRLRTITTLTPRGLDGAAGRPLPDLETFAATIYTRDDGLLDPAWLLTGSPRLRFLSGVRLTRRTLVARLCASESLVLLRDLYLDVTQLPNPLTLRLPGQVELFDVHIERKTRSPAGRRRTIDLHVEAPGLRNFLLKNDPELPHAGMRIQLRNCPALDHLGIRSEIPVFLRVASAVMMQPRRLDVECLEAASMVDFLIRHGARLHTVSATLHAVDDWPQLMGALSGLPRLTSLDMSVAGSTGGLALSCPQLRRLGLGGLHDGAKVVLVLSCPQLRALGLRGLPDEAKAVLACPLLEELIAVACRAPGPGLGKVLLAGRCSQAVRVRVPAAVACPAAPGVG</sequence>
<dbReference type="SUPFAM" id="SSF52047">
    <property type="entry name" value="RNI-like"/>
    <property type="match status" value="1"/>
</dbReference>
<dbReference type="Gene3D" id="3.80.10.10">
    <property type="entry name" value="Ribonuclease Inhibitor"/>
    <property type="match status" value="2"/>
</dbReference>
<dbReference type="EMBL" id="JAPMOS010000067">
    <property type="protein sequence ID" value="KAJ4456544.1"/>
    <property type="molecule type" value="Genomic_DNA"/>
</dbReference>